<dbReference type="InterPro" id="IPR013785">
    <property type="entry name" value="Aldolase_TIM"/>
</dbReference>
<dbReference type="PROSITE" id="PS51918">
    <property type="entry name" value="RADICAL_SAM"/>
    <property type="match status" value="1"/>
</dbReference>
<dbReference type="STRING" id="1802727.A2937_03975"/>
<dbReference type="EMBL" id="MHUW01000019">
    <property type="protein sequence ID" value="OHA83281.1"/>
    <property type="molecule type" value="Genomic_DNA"/>
</dbReference>
<gene>
    <name evidence="6" type="ORF">A2937_03975</name>
</gene>
<proteinExistence type="predicted"/>
<evidence type="ECO:0000256" key="4">
    <source>
        <dbReference type="ARBA" id="ARBA00023014"/>
    </source>
</evidence>
<dbReference type="InterPro" id="IPR007197">
    <property type="entry name" value="rSAM"/>
</dbReference>
<dbReference type="GO" id="GO:0051536">
    <property type="term" value="F:iron-sulfur cluster binding"/>
    <property type="evidence" value="ECO:0007669"/>
    <property type="project" value="UniProtKB-KW"/>
</dbReference>
<dbReference type="SUPFAM" id="SSF102114">
    <property type="entry name" value="Radical SAM enzymes"/>
    <property type="match status" value="1"/>
</dbReference>
<name>A0A1G2SFQ2_9BACT</name>
<dbReference type="InterPro" id="IPR050377">
    <property type="entry name" value="Radical_SAM_PqqE_MftC-like"/>
</dbReference>
<dbReference type="PANTHER" id="PTHR11228:SF7">
    <property type="entry name" value="PQQA PEPTIDE CYCLASE"/>
    <property type="match status" value="1"/>
</dbReference>
<evidence type="ECO:0000256" key="2">
    <source>
        <dbReference type="ARBA" id="ARBA00022723"/>
    </source>
</evidence>
<dbReference type="SFLD" id="SFLDS00029">
    <property type="entry name" value="Radical_SAM"/>
    <property type="match status" value="1"/>
</dbReference>
<dbReference type="InterPro" id="IPR023885">
    <property type="entry name" value="4Fe4S-binding_SPASM_dom"/>
</dbReference>
<keyword evidence="2" id="KW-0479">Metal-binding</keyword>
<dbReference type="SFLD" id="SFLDG01067">
    <property type="entry name" value="SPASM/twitch_domain_containing"/>
    <property type="match status" value="1"/>
</dbReference>
<evidence type="ECO:0000256" key="1">
    <source>
        <dbReference type="ARBA" id="ARBA00022691"/>
    </source>
</evidence>
<dbReference type="Proteomes" id="UP000177987">
    <property type="component" value="Unassembled WGS sequence"/>
</dbReference>
<dbReference type="Pfam" id="PF04055">
    <property type="entry name" value="Radical_SAM"/>
    <property type="match status" value="1"/>
</dbReference>
<organism evidence="6 7">
    <name type="scientific">Candidatus Yonathbacteria bacterium RIFCSPLOWO2_01_FULL_47_33b</name>
    <dbReference type="NCBI Taxonomy" id="1802727"/>
    <lineage>
        <taxon>Bacteria</taxon>
        <taxon>Candidatus Yonathiibacteriota</taxon>
    </lineage>
</organism>
<evidence type="ECO:0000256" key="3">
    <source>
        <dbReference type="ARBA" id="ARBA00023004"/>
    </source>
</evidence>
<protein>
    <recommendedName>
        <fullName evidence="5">Radical SAM core domain-containing protein</fullName>
    </recommendedName>
</protein>
<evidence type="ECO:0000313" key="6">
    <source>
        <dbReference type="EMBL" id="OHA83281.1"/>
    </source>
</evidence>
<reference evidence="6 7" key="1">
    <citation type="journal article" date="2016" name="Nat. Commun.">
        <title>Thousands of microbial genomes shed light on interconnected biogeochemical processes in an aquifer system.</title>
        <authorList>
            <person name="Anantharaman K."/>
            <person name="Brown C.T."/>
            <person name="Hug L.A."/>
            <person name="Sharon I."/>
            <person name="Castelle C.J."/>
            <person name="Probst A.J."/>
            <person name="Thomas B.C."/>
            <person name="Singh A."/>
            <person name="Wilkins M.J."/>
            <person name="Karaoz U."/>
            <person name="Brodie E.L."/>
            <person name="Williams K.H."/>
            <person name="Hubbard S.S."/>
            <person name="Banfield J.F."/>
        </authorList>
    </citation>
    <scope>NUCLEOTIDE SEQUENCE [LARGE SCALE GENOMIC DNA]</scope>
</reference>
<dbReference type="PANTHER" id="PTHR11228">
    <property type="entry name" value="RADICAL SAM DOMAIN PROTEIN"/>
    <property type="match status" value="1"/>
</dbReference>
<feature type="domain" description="Radical SAM core" evidence="5">
    <location>
        <begin position="119"/>
        <end position="338"/>
    </location>
</feature>
<keyword evidence="4" id="KW-0411">Iron-sulfur</keyword>
<keyword evidence="1" id="KW-0949">S-adenosyl-L-methionine</keyword>
<keyword evidence="3" id="KW-0408">Iron</keyword>
<dbReference type="Gene3D" id="3.20.20.70">
    <property type="entry name" value="Aldolase class I"/>
    <property type="match status" value="1"/>
</dbReference>
<comment type="caution">
    <text evidence="6">The sequence shown here is derived from an EMBL/GenBank/DDBJ whole genome shotgun (WGS) entry which is preliminary data.</text>
</comment>
<evidence type="ECO:0000259" key="5">
    <source>
        <dbReference type="PROSITE" id="PS51918"/>
    </source>
</evidence>
<dbReference type="AlphaFoldDB" id="A0A1G2SFQ2"/>
<dbReference type="GO" id="GO:0046872">
    <property type="term" value="F:metal ion binding"/>
    <property type="evidence" value="ECO:0007669"/>
    <property type="project" value="UniProtKB-KW"/>
</dbReference>
<dbReference type="CDD" id="cd01335">
    <property type="entry name" value="Radical_SAM"/>
    <property type="match status" value="1"/>
</dbReference>
<accession>A0A1G2SFQ2</accession>
<sequence length="479" mass="54460">MITVIKWLQKMHLLFNLNSEKEVIMYPKLLDGAILRGRHNCEYPSDADRVAVTLYGETYLLTPELFRALSLCDGLTPICEIPGLDSLIKEIPACFEVIELNEKPNGGRQNQLVETYDLVAPCRHAIWHLTRKCNMKCSHCYYLFDDGEPKKQMFSNEEILTTARNLSLLGVESVRLSGGEASINQSQFEMTVDVLTRKYCIPIVLNTNGWRRQDFVVKALQNNPFVRGVQVSLDGTMVSHNTLRGVQSHKEIVLNIARYLDAGIHVRVISMLTDDWMNKESLKEVCKLASDLGVKDWVIEVPSVTGKCIDDGTKRVQDIADLAYKLLLFLEKGNHSIKKFSLTQVFDWPMLLDREHKTLQDPACSHDLGLITFGPEGVSYCTLFQKQFGENMSHLGHLHTDQFVEIWNTIARVRLSRTISDNTSCKECNLFQVCQGGCPGQYTDAVRFQGCDNHSKNLALAKLQFFERIGKPIQLWRVK</sequence>
<dbReference type="GO" id="GO:0003824">
    <property type="term" value="F:catalytic activity"/>
    <property type="evidence" value="ECO:0007669"/>
    <property type="project" value="InterPro"/>
</dbReference>
<dbReference type="InterPro" id="IPR058240">
    <property type="entry name" value="rSAM_sf"/>
</dbReference>
<evidence type="ECO:0000313" key="7">
    <source>
        <dbReference type="Proteomes" id="UP000177987"/>
    </source>
</evidence>
<dbReference type="NCBIfam" id="TIGR04085">
    <property type="entry name" value="rSAM_more_4Fe4S"/>
    <property type="match status" value="1"/>
</dbReference>